<evidence type="ECO:0000256" key="7">
    <source>
        <dbReference type="HAMAP-Rule" id="MF_00267"/>
    </source>
</evidence>
<dbReference type="Pfam" id="PF05209">
    <property type="entry name" value="MinC_N"/>
    <property type="match status" value="1"/>
</dbReference>
<dbReference type="PANTHER" id="PTHR34108">
    <property type="entry name" value="SEPTUM SITE-DETERMINING PROTEIN MINC"/>
    <property type="match status" value="1"/>
</dbReference>
<keyword evidence="3 7" id="KW-0717">Septation</keyword>
<dbReference type="InterPro" id="IPR036145">
    <property type="entry name" value="MinC_C_sf"/>
</dbReference>
<feature type="domain" description="Septum formation inhibitor MinC C-terminal" evidence="9">
    <location>
        <begin position="117"/>
        <end position="215"/>
    </location>
</feature>
<dbReference type="KEGG" id="dbc:MFMK1_003182"/>
<dbReference type="InterPro" id="IPR007874">
    <property type="entry name" value="MinC_N"/>
</dbReference>
<reference evidence="11 12" key="1">
    <citation type="submission" date="2023-04" db="EMBL/GenBank/DDBJ databases">
        <authorList>
            <person name="Hsu D."/>
        </authorList>
    </citation>
    <scope>NUCLEOTIDE SEQUENCE [LARGE SCALE GENOMIC DNA]</scope>
    <source>
        <strain evidence="11 12">MK1</strain>
    </source>
</reference>
<evidence type="ECO:0000256" key="2">
    <source>
        <dbReference type="ARBA" id="ARBA00022618"/>
    </source>
</evidence>
<evidence type="ECO:0000256" key="6">
    <source>
        <dbReference type="ARBA" id="ARBA00046874"/>
    </source>
</evidence>
<dbReference type="RefSeq" id="WP_366922707.1">
    <property type="nucleotide sequence ID" value="NZ_CP121694.1"/>
</dbReference>
<evidence type="ECO:0000256" key="1">
    <source>
        <dbReference type="ARBA" id="ARBA00006291"/>
    </source>
</evidence>
<dbReference type="Pfam" id="PF03775">
    <property type="entry name" value="MinC_C"/>
    <property type="match status" value="1"/>
</dbReference>
<dbReference type="HAMAP" id="MF_00267">
    <property type="entry name" value="MinC"/>
    <property type="match status" value="1"/>
</dbReference>
<keyword evidence="2 7" id="KW-0132">Cell division</keyword>
<comment type="function">
    <text evidence="5 7">Cell division inhibitor that blocks the formation of polar Z ring septums. Rapidly oscillates between the poles of the cell to destabilize FtsZ filaments that have formed before they mature into polar Z rings. Prevents FtsZ polymerization.</text>
</comment>
<feature type="domain" description="Septum formation inhibitor MinC N-terminal" evidence="10">
    <location>
        <begin position="10"/>
        <end position="79"/>
    </location>
</feature>
<dbReference type="GO" id="GO:1901891">
    <property type="term" value="P:regulation of cell septum assembly"/>
    <property type="evidence" value="ECO:0007669"/>
    <property type="project" value="InterPro"/>
</dbReference>
<evidence type="ECO:0000256" key="8">
    <source>
        <dbReference type="SAM" id="MobiDB-lite"/>
    </source>
</evidence>
<sequence>MQNEALHECINIKGTKHGLLIYCNGQVAEGSLTATLEKRLQEANGFFSGAMYSLHCIPPTNEDTTKQLHTLCKHYGLVLADTPIEPPKPVKKHKMRRKPAPIKAKPTTGPMGDTLLLHKNIRSGGKVTHDGNVVLLGDLNPGAEIKATGNILVLGALRGTAHAGCAGDMDAVIAAYKLHPSQLRIADKIARSPESLIERPFPELAFASEEEGIIIEKYNPNKRR</sequence>
<dbReference type="GO" id="GO:0000902">
    <property type="term" value="P:cell morphogenesis"/>
    <property type="evidence" value="ECO:0007669"/>
    <property type="project" value="InterPro"/>
</dbReference>
<dbReference type="GO" id="GO:0051302">
    <property type="term" value="P:regulation of cell division"/>
    <property type="evidence" value="ECO:0007669"/>
    <property type="project" value="InterPro"/>
</dbReference>
<proteinExistence type="inferred from homology"/>
<evidence type="ECO:0000256" key="3">
    <source>
        <dbReference type="ARBA" id="ARBA00023210"/>
    </source>
</evidence>
<feature type="compositionally biased region" description="Basic residues" evidence="8">
    <location>
        <begin position="89"/>
        <end position="100"/>
    </location>
</feature>
<gene>
    <name evidence="7 11" type="primary">minC</name>
    <name evidence="11" type="ORF">MFMK1_003182</name>
</gene>
<comment type="subunit">
    <text evidence="6 7">Interacts with MinD and FtsZ.</text>
</comment>
<evidence type="ECO:0000313" key="12">
    <source>
        <dbReference type="Proteomes" id="UP001329915"/>
    </source>
</evidence>
<dbReference type="SUPFAM" id="SSF63848">
    <property type="entry name" value="Cell-division inhibitor MinC, C-terminal domain"/>
    <property type="match status" value="1"/>
</dbReference>
<keyword evidence="12" id="KW-1185">Reference proteome</keyword>
<dbReference type="InterPro" id="IPR013033">
    <property type="entry name" value="MinC"/>
</dbReference>
<dbReference type="GO" id="GO:0000917">
    <property type="term" value="P:division septum assembly"/>
    <property type="evidence" value="ECO:0007669"/>
    <property type="project" value="UniProtKB-KW"/>
</dbReference>
<dbReference type="Gene3D" id="2.160.20.70">
    <property type="match status" value="1"/>
</dbReference>
<evidence type="ECO:0000256" key="4">
    <source>
        <dbReference type="ARBA" id="ARBA00023306"/>
    </source>
</evidence>
<dbReference type="EMBL" id="CP121694">
    <property type="protein sequence ID" value="WRO23325.1"/>
    <property type="molecule type" value="Genomic_DNA"/>
</dbReference>
<evidence type="ECO:0000259" key="10">
    <source>
        <dbReference type="Pfam" id="PF05209"/>
    </source>
</evidence>
<dbReference type="NCBIfam" id="TIGR01222">
    <property type="entry name" value="minC"/>
    <property type="match status" value="1"/>
</dbReference>
<dbReference type="InterPro" id="IPR016098">
    <property type="entry name" value="CAP/MinC_C"/>
</dbReference>
<name>A0AAU0USK3_9FIRM</name>
<dbReference type="AlphaFoldDB" id="A0AAU0USK3"/>
<organism evidence="11 12">
    <name type="scientific">Metallumcola ferriviriculae</name>
    <dbReference type="NCBI Taxonomy" id="3039180"/>
    <lineage>
        <taxon>Bacteria</taxon>
        <taxon>Bacillati</taxon>
        <taxon>Bacillota</taxon>
        <taxon>Clostridia</taxon>
        <taxon>Neomoorellales</taxon>
        <taxon>Desulfitibacteraceae</taxon>
        <taxon>Metallumcola</taxon>
    </lineage>
</organism>
<keyword evidence="4 7" id="KW-0131">Cell cycle</keyword>
<evidence type="ECO:0000256" key="5">
    <source>
        <dbReference type="ARBA" id="ARBA00025606"/>
    </source>
</evidence>
<feature type="region of interest" description="Disordered" evidence="8">
    <location>
        <begin position="86"/>
        <end position="109"/>
    </location>
</feature>
<dbReference type="PANTHER" id="PTHR34108:SF1">
    <property type="entry name" value="SEPTUM SITE-DETERMINING PROTEIN MINC"/>
    <property type="match status" value="1"/>
</dbReference>
<protein>
    <recommendedName>
        <fullName evidence="7">Probable septum site-determining protein MinC</fullName>
    </recommendedName>
</protein>
<comment type="similarity">
    <text evidence="1 7">Belongs to the MinC family.</text>
</comment>
<evidence type="ECO:0000259" key="9">
    <source>
        <dbReference type="Pfam" id="PF03775"/>
    </source>
</evidence>
<accession>A0AAU0USK3</accession>
<dbReference type="Proteomes" id="UP001329915">
    <property type="component" value="Chromosome"/>
</dbReference>
<evidence type="ECO:0000313" key="11">
    <source>
        <dbReference type="EMBL" id="WRO23325.1"/>
    </source>
</evidence>
<dbReference type="InterPro" id="IPR005526">
    <property type="entry name" value="Septum_form_inhib_MinC_C"/>
</dbReference>